<evidence type="ECO:0000256" key="1">
    <source>
        <dbReference type="ARBA" id="ARBA00004141"/>
    </source>
</evidence>
<evidence type="ECO:0000313" key="9">
    <source>
        <dbReference type="EMBL" id="PTU17924.1"/>
    </source>
</evidence>
<dbReference type="AlphaFoldDB" id="A0A2T5LNR1"/>
<feature type="transmembrane region" description="Helical" evidence="7">
    <location>
        <begin position="90"/>
        <end position="108"/>
    </location>
</feature>
<feature type="domain" description="Amino acid permease/ SLC12A" evidence="8">
    <location>
        <begin position="345"/>
        <end position="533"/>
    </location>
</feature>
<dbReference type="GO" id="GO:0006865">
    <property type="term" value="P:amino acid transport"/>
    <property type="evidence" value="ECO:0007669"/>
    <property type="project" value="InterPro"/>
</dbReference>
<evidence type="ECO:0000256" key="5">
    <source>
        <dbReference type="ARBA" id="ARBA00023136"/>
    </source>
</evidence>
<feature type="transmembrane region" description="Helical" evidence="7">
    <location>
        <begin position="460"/>
        <end position="479"/>
    </location>
</feature>
<dbReference type="InterPro" id="IPR004840">
    <property type="entry name" value="Amino_acid_permease_CS"/>
</dbReference>
<dbReference type="Proteomes" id="UP000244073">
    <property type="component" value="Unassembled WGS sequence"/>
</dbReference>
<organism evidence="9 10">
    <name type="scientific">Aspergillus ochraceoroseus IBT 24754</name>
    <dbReference type="NCBI Taxonomy" id="1392256"/>
    <lineage>
        <taxon>Eukaryota</taxon>
        <taxon>Fungi</taxon>
        <taxon>Dikarya</taxon>
        <taxon>Ascomycota</taxon>
        <taxon>Pezizomycotina</taxon>
        <taxon>Eurotiomycetes</taxon>
        <taxon>Eurotiomycetidae</taxon>
        <taxon>Eurotiales</taxon>
        <taxon>Aspergillaceae</taxon>
        <taxon>Aspergillus</taxon>
        <taxon>Aspergillus subgen. Nidulantes</taxon>
    </lineage>
</organism>
<dbReference type="GO" id="GO:0016020">
    <property type="term" value="C:membrane"/>
    <property type="evidence" value="ECO:0007669"/>
    <property type="project" value="UniProtKB-SubCell"/>
</dbReference>
<feature type="transmembrane region" description="Helical" evidence="7">
    <location>
        <begin position="204"/>
        <end position="225"/>
    </location>
</feature>
<feature type="transmembrane region" description="Helical" evidence="7">
    <location>
        <begin position="617"/>
        <end position="637"/>
    </location>
</feature>
<gene>
    <name evidence="9" type="ORF">P175DRAFT_0519043</name>
</gene>
<evidence type="ECO:0000256" key="3">
    <source>
        <dbReference type="ARBA" id="ARBA00022692"/>
    </source>
</evidence>
<feature type="transmembrane region" description="Helical" evidence="7">
    <location>
        <begin position="559"/>
        <end position="574"/>
    </location>
</feature>
<dbReference type="VEuPathDB" id="FungiDB:P175DRAFT_0519043"/>
<comment type="subcellular location">
    <subcellularLocation>
        <location evidence="1">Membrane</location>
        <topology evidence="1">Multi-pass membrane protein</topology>
    </subcellularLocation>
</comment>
<dbReference type="Gene3D" id="1.20.1740.10">
    <property type="entry name" value="Amino acid/polyamine transporter I"/>
    <property type="match status" value="1"/>
</dbReference>
<feature type="transmembrane region" description="Helical" evidence="7">
    <location>
        <begin position="338"/>
        <end position="359"/>
    </location>
</feature>
<dbReference type="GO" id="GO:0055085">
    <property type="term" value="P:transmembrane transport"/>
    <property type="evidence" value="ECO:0007669"/>
    <property type="project" value="InterPro"/>
</dbReference>
<evidence type="ECO:0000256" key="6">
    <source>
        <dbReference type="SAM" id="MobiDB-lite"/>
    </source>
</evidence>
<dbReference type="RefSeq" id="XP_040749316.1">
    <property type="nucleotide sequence ID" value="XM_040899082.1"/>
</dbReference>
<dbReference type="OrthoDB" id="3900342at2759"/>
<dbReference type="GeneID" id="63815964"/>
<sequence>MASRNSIDDYGLTLSDLDWSPQNRERQQPSAALGDNLHPPSSSSLQPISMRSTSPRAPESIPTTRDGLTREPNVVYIHESDRTVNRRLRGIHVFMITISGVLGAGLYIQSGTILRVAGPGAVLIAFTVMGLLAWMVMQCIGEFLALWPISGALVEYVAKFVDEDLGIAVGIAYWFTYSINFAALIVAAAGVLDFWDPGKAIQGTVIFFAVPLFLVLFNSFGVQIYGLTELLGGSLKILGILIVIISMITINLGAGNEGHIGTENYKHDLIFPYDARAANNWASALFMAFSIAAFAYVGVDITAATALEARPDKKRSSSQDTEGRDGGGPWPFISVRFVATWTSFLVWIIYFIAGIVMSLNVKWNDPNLPEASWLGSPVADQNPMGEATYNTDSGFVISAAISGIPGLADMFTVVILITAVFSANTHLYVASRTLFGLTRRLRDSKWPLLAFFGKTNNYQVPVRAMFLSCFFLWVPFLYLSPDNSPNTTISSLLEVLSQMASVSCIIVWACECWAFIRFYHCLYLHRHEINASPQFARLRRFPEHGVEDLYPWRSHGQPVTMYLALFGCLFVLIVPDGSALWHHFAAPRFFSAYLAVSRGDSRPKIMRLRLQESNIDGCLFFPQIICFVLIFLGIKIYRNWGNVEWRLEDLSRFVNVERKLRELDEIHDLATTRDTDVQEPTLRNLWGLM</sequence>
<name>A0A2T5LNR1_9EURO</name>
<dbReference type="InterPro" id="IPR004841">
    <property type="entry name" value="AA-permease/SLC12A_dom"/>
</dbReference>
<keyword evidence="2" id="KW-0813">Transport</keyword>
<feature type="transmembrane region" description="Helical" evidence="7">
    <location>
        <begin position="281"/>
        <end position="307"/>
    </location>
</feature>
<evidence type="ECO:0000256" key="7">
    <source>
        <dbReference type="SAM" id="Phobius"/>
    </source>
</evidence>
<accession>A0A2T5LNR1</accession>
<evidence type="ECO:0000256" key="2">
    <source>
        <dbReference type="ARBA" id="ARBA00022448"/>
    </source>
</evidence>
<dbReference type="PANTHER" id="PTHR43495">
    <property type="entry name" value="GABA PERMEASE"/>
    <property type="match status" value="1"/>
</dbReference>
<proteinExistence type="predicted"/>
<dbReference type="PROSITE" id="PS00218">
    <property type="entry name" value="AMINO_ACID_PERMEASE_1"/>
    <property type="match status" value="1"/>
</dbReference>
<reference evidence="9 10" key="1">
    <citation type="journal article" date="2018" name="Proc. Natl. Acad. Sci. U.S.A.">
        <title>Linking secondary metabolites to gene clusters through genome sequencing of six diverse Aspergillus species.</title>
        <authorList>
            <person name="Kaerboelling I."/>
            <person name="Vesth T.C."/>
            <person name="Frisvad J.C."/>
            <person name="Nybo J.L."/>
            <person name="Theobald S."/>
            <person name="Kuo A."/>
            <person name="Bowyer P."/>
            <person name="Matsuda Y."/>
            <person name="Mondo S."/>
            <person name="Lyhne E.K."/>
            <person name="Kogle M.E."/>
            <person name="Clum A."/>
            <person name="Lipzen A."/>
            <person name="Salamov A."/>
            <person name="Ngan C.Y."/>
            <person name="Daum C."/>
            <person name="Chiniquy J."/>
            <person name="Barry K."/>
            <person name="LaButti K."/>
            <person name="Haridas S."/>
            <person name="Simmons B.A."/>
            <person name="Magnuson J.K."/>
            <person name="Mortensen U.H."/>
            <person name="Larsen T.O."/>
            <person name="Grigoriev I.V."/>
            <person name="Baker S.E."/>
            <person name="Andersen M.R."/>
        </authorList>
    </citation>
    <scope>NUCLEOTIDE SEQUENCE [LARGE SCALE GENOMIC DNA]</scope>
    <source>
        <strain evidence="9 10">IBT 24754</strain>
    </source>
</reference>
<evidence type="ECO:0000313" key="10">
    <source>
        <dbReference type="Proteomes" id="UP000244073"/>
    </source>
</evidence>
<dbReference type="Pfam" id="PF00324">
    <property type="entry name" value="AA_permease"/>
    <property type="match status" value="2"/>
</dbReference>
<feature type="compositionally biased region" description="Polar residues" evidence="6">
    <location>
        <begin position="39"/>
        <end position="55"/>
    </location>
</feature>
<evidence type="ECO:0000259" key="8">
    <source>
        <dbReference type="Pfam" id="PF00324"/>
    </source>
</evidence>
<keyword evidence="3 7" id="KW-0812">Transmembrane</keyword>
<feature type="transmembrane region" description="Helical" evidence="7">
    <location>
        <begin position="120"/>
        <end position="144"/>
    </location>
</feature>
<evidence type="ECO:0000256" key="4">
    <source>
        <dbReference type="ARBA" id="ARBA00022989"/>
    </source>
</evidence>
<keyword evidence="4 7" id="KW-1133">Transmembrane helix</keyword>
<protein>
    <recommendedName>
        <fullName evidence="8">Amino acid permease/ SLC12A domain-containing protein</fullName>
    </recommendedName>
</protein>
<feature type="transmembrane region" description="Helical" evidence="7">
    <location>
        <begin position="165"/>
        <end position="192"/>
    </location>
</feature>
<feature type="transmembrane region" description="Helical" evidence="7">
    <location>
        <begin position="499"/>
        <end position="519"/>
    </location>
</feature>
<feature type="domain" description="Amino acid permease/ SLC12A" evidence="8">
    <location>
        <begin position="92"/>
        <end position="311"/>
    </location>
</feature>
<dbReference type="EMBL" id="MSFN02000009">
    <property type="protein sequence ID" value="PTU17924.1"/>
    <property type="molecule type" value="Genomic_DNA"/>
</dbReference>
<dbReference type="PANTHER" id="PTHR43495:SF5">
    <property type="entry name" value="GAMMA-AMINOBUTYRIC ACID PERMEASE"/>
    <property type="match status" value="1"/>
</dbReference>
<feature type="region of interest" description="Disordered" evidence="6">
    <location>
        <begin position="1"/>
        <end position="67"/>
    </location>
</feature>
<comment type="caution">
    <text evidence="9">The sequence shown here is derived from an EMBL/GenBank/DDBJ whole genome shotgun (WGS) entry which is preliminary data.</text>
</comment>
<keyword evidence="5 7" id="KW-0472">Membrane</keyword>
<feature type="transmembrane region" description="Helical" evidence="7">
    <location>
        <begin position="237"/>
        <end position="254"/>
    </location>
</feature>